<dbReference type="GO" id="GO:0005886">
    <property type="term" value="C:plasma membrane"/>
    <property type="evidence" value="ECO:0007669"/>
    <property type="project" value="UniProtKB-SubCell"/>
</dbReference>
<dbReference type="Pfam" id="PF00482">
    <property type="entry name" value="T2SSF"/>
    <property type="match status" value="1"/>
</dbReference>
<gene>
    <name evidence="9" type="ORF">RT97_26545</name>
</gene>
<evidence type="ECO:0000313" key="9">
    <source>
        <dbReference type="EMBL" id="KIQ21850.1"/>
    </source>
</evidence>
<evidence type="ECO:0000256" key="3">
    <source>
        <dbReference type="ARBA" id="ARBA00022692"/>
    </source>
</evidence>
<keyword evidence="3 7" id="KW-0812">Transmembrane</keyword>
<dbReference type="EMBL" id="JXQQ01000084">
    <property type="protein sequence ID" value="KIQ21850.1"/>
    <property type="molecule type" value="Genomic_DNA"/>
</dbReference>
<evidence type="ECO:0000256" key="2">
    <source>
        <dbReference type="ARBA" id="ARBA00022475"/>
    </source>
</evidence>
<accession>A0A0D0LWJ9</accession>
<protein>
    <submittedName>
        <fullName evidence="9">Secretion system protein</fullName>
    </submittedName>
</protein>
<evidence type="ECO:0000256" key="4">
    <source>
        <dbReference type="ARBA" id="ARBA00022989"/>
    </source>
</evidence>
<reference evidence="9 10" key="1">
    <citation type="submission" date="2014-12" db="EMBL/GenBank/DDBJ databases">
        <title>16Stimator: statistical estimation of ribosomal gene copy numbers from draft genome assemblies.</title>
        <authorList>
            <person name="Perisin M.A."/>
            <person name="Vetter M."/>
            <person name="Gilbert J.A."/>
            <person name="Bergelson J."/>
        </authorList>
    </citation>
    <scope>NUCLEOTIDE SEQUENCE [LARGE SCALE GENOMIC DNA]</scope>
    <source>
        <strain evidence="9 10">MEDvA23</strain>
    </source>
</reference>
<evidence type="ECO:0000256" key="1">
    <source>
        <dbReference type="ARBA" id="ARBA00004651"/>
    </source>
</evidence>
<dbReference type="PANTHER" id="PTHR35007">
    <property type="entry name" value="INTEGRAL MEMBRANE PROTEIN-RELATED"/>
    <property type="match status" value="1"/>
</dbReference>
<feature type="transmembrane region" description="Helical" evidence="7">
    <location>
        <begin position="112"/>
        <end position="133"/>
    </location>
</feature>
<dbReference type="RefSeq" id="WP_042581856.1">
    <property type="nucleotide sequence ID" value="NZ_JXQQ01000084.1"/>
</dbReference>
<dbReference type="AlphaFoldDB" id="A0A0D0LWJ9"/>
<keyword evidence="4 7" id="KW-1133">Transmembrane helix</keyword>
<feature type="domain" description="Type II secretion system protein GspF" evidence="8">
    <location>
        <begin position="179"/>
        <end position="306"/>
    </location>
</feature>
<name>A0A0D0LWJ9_VARPD</name>
<evidence type="ECO:0000313" key="10">
    <source>
        <dbReference type="Proteomes" id="UP000032067"/>
    </source>
</evidence>
<organism evidence="9 10">
    <name type="scientific">Variovorax paradoxus</name>
    <dbReference type="NCBI Taxonomy" id="34073"/>
    <lineage>
        <taxon>Bacteria</taxon>
        <taxon>Pseudomonadati</taxon>
        <taxon>Pseudomonadota</taxon>
        <taxon>Betaproteobacteria</taxon>
        <taxon>Burkholderiales</taxon>
        <taxon>Comamonadaceae</taxon>
        <taxon>Variovorax</taxon>
    </lineage>
</organism>
<feature type="transmembrane region" description="Helical" evidence="7">
    <location>
        <begin position="293"/>
        <end position="316"/>
    </location>
</feature>
<evidence type="ECO:0000256" key="6">
    <source>
        <dbReference type="SAM" id="MobiDB-lite"/>
    </source>
</evidence>
<keyword evidence="5 7" id="KW-0472">Membrane</keyword>
<evidence type="ECO:0000256" key="5">
    <source>
        <dbReference type="ARBA" id="ARBA00023136"/>
    </source>
</evidence>
<dbReference type="OrthoDB" id="5952202at2"/>
<evidence type="ECO:0000259" key="8">
    <source>
        <dbReference type="Pfam" id="PF00482"/>
    </source>
</evidence>
<dbReference type="PANTHER" id="PTHR35007:SF2">
    <property type="entry name" value="PILUS ASSEMBLE PROTEIN"/>
    <property type="match status" value="1"/>
</dbReference>
<proteinExistence type="predicted"/>
<dbReference type="InterPro" id="IPR018076">
    <property type="entry name" value="T2SS_GspF_dom"/>
</dbReference>
<keyword evidence="2" id="KW-1003">Cell membrane</keyword>
<evidence type="ECO:0000256" key="7">
    <source>
        <dbReference type="SAM" id="Phobius"/>
    </source>
</evidence>
<comment type="subcellular location">
    <subcellularLocation>
        <location evidence="1">Cell membrane</location>
        <topology evidence="1">Multi-pass membrane protein</topology>
    </subcellularLocation>
</comment>
<comment type="caution">
    <text evidence="9">The sequence shown here is derived from an EMBL/GenBank/DDBJ whole genome shotgun (WGS) entry which is preliminary data.</text>
</comment>
<feature type="region of interest" description="Disordered" evidence="6">
    <location>
        <begin position="51"/>
        <end position="70"/>
    </location>
</feature>
<sequence length="324" mass="35662">MTFTPNQLAIFALVLLAVGLMVGAGALFAAELRRTRSGQVIGRAIRQAGAPADAKADDRAGPETVPDAETPAHADRELPFHWLDSRLGRALVADEDRNLIDQCGLPSKRTQLVFLVTRILLALVLPFLVYVVWGEGRAQRTVTFVLAASFVVGFMAPKWVLGRIAAGRRERAAQELPLFIDLLRLLQGVGLSLDQSLQIMASDFQHVLKVLGYELTLANNQYSRGRTREHSLQRLATLHKNEDLRGLVSLLVQVDRHGGAVQEPLRIFSDRLREHRRSEMKERIGKITVKMTGVMVTTLLPALVIVTAGPGFIAIFRSLGAVTK</sequence>
<dbReference type="Proteomes" id="UP000032067">
    <property type="component" value="Unassembled WGS sequence"/>
</dbReference>
<feature type="transmembrane region" description="Helical" evidence="7">
    <location>
        <begin position="6"/>
        <end position="29"/>
    </location>
</feature>
<feature type="transmembrane region" description="Helical" evidence="7">
    <location>
        <begin position="139"/>
        <end position="161"/>
    </location>
</feature>